<dbReference type="Proteomes" id="UP000604273">
    <property type="component" value="Unassembled WGS sequence"/>
</dbReference>
<feature type="region of interest" description="Disordered" evidence="1">
    <location>
        <begin position="871"/>
        <end position="937"/>
    </location>
</feature>
<dbReference type="AlphaFoldDB" id="A0A8H4SVJ8"/>
<reference evidence="2" key="1">
    <citation type="journal article" date="2020" name="BMC Genomics">
        <title>Correction to: Identification and distribution of gene clusters required for synthesis of sphingolipid metabolism inhibitors in diverse species of the filamentous fungus Fusarium.</title>
        <authorList>
            <person name="Kim H.S."/>
            <person name="Lohmar J.M."/>
            <person name="Busman M."/>
            <person name="Brown D.W."/>
            <person name="Naumann T.A."/>
            <person name="Divon H.H."/>
            <person name="Lysoe E."/>
            <person name="Uhlig S."/>
            <person name="Proctor R.H."/>
        </authorList>
    </citation>
    <scope>NUCLEOTIDE SEQUENCE</scope>
    <source>
        <strain evidence="2">NRRL 45417</strain>
    </source>
</reference>
<evidence type="ECO:0000313" key="3">
    <source>
        <dbReference type="Proteomes" id="UP000604273"/>
    </source>
</evidence>
<accession>A0A8H4SVJ8</accession>
<organism evidence="2 3">
    <name type="scientific">Fusarium gaditjirri</name>
    <dbReference type="NCBI Taxonomy" id="282569"/>
    <lineage>
        <taxon>Eukaryota</taxon>
        <taxon>Fungi</taxon>
        <taxon>Dikarya</taxon>
        <taxon>Ascomycota</taxon>
        <taxon>Pezizomycotina</taxon>
        <taxon>Sordariomycetes</taxon>
        <taxon>Hypocreomycetidae</taxon>
        <taxon>Hypocreales</taxon>
        <taxon>Nectriaceae</taxon>
        <taxon>Fusarium</taxon>
        <taxon>Fusarium nisikadoi species complex</taxon>
    </lineage>
</organism>
<comment type="caution">
    <text evidence="2">The sequence shown here is derived from an EMBL/GenBank/DDBJ whole genome shotgun (WGS) entry which is preliminary data.</text>
</comment>
<sequence>MLPNQREIQRQLMKKYNIIFDGPIDSIANPQWPSTCNTIFEHIRQLGRTDYSQYRESISADFTKSPWRYQVQRRAKRITEKAKLCIESRKNESGWRLSLESEVMARFSVEIACRNCRGRLWRSEQEVAVTSQSNEDDAYSLKARQKRRQSCNCNTNGLSHEIQEQGISPLFDDRAEEAIIYSDDLRAELPKREDRPDRVYGLQVTERLSRLILAAESVRTSPFRQDGDPLIFPFLVIEAKSEKGSDTFTDTQVQTSFAIRELLSIQHQLAQAVEEDKWDAGPLVWFMSYKGEQWRVSAAYIHDQNGKISYRVVRLWSGGIDSLDSALQLLLIVDYIADWARDIYREGIACSLLKLASHDTQSLVRDADIFSLAGNVKRWACNSPEASEVGASPSFQDPLREFDSFAGIFRDARFVRSKFIGLIITEENVEQLLQTGATTGDTCRLTASLCNSISDSVRVRGDVLNELELLWTDTDRNLSNISSPDEMFYVVATSVFYLTPHFDQTRELSYVAVSESLIPDLGEIGHCSVPPQLLATIPTVASLAVFGELLKTTPRANVSACISRLCLVTGAISKLKNGKSPSTWAMLPLEKGRECSTVDEAVVKTCRRPWAREFLWDIYSKHRVGRNEPTSSIFRISSSMDELANSTQSPEDQYKFSEFSWRWSYYADASSFGENMELLFATTEKSCVGNEWTPGFCIFVLDSSIAKTGIKANKILSPQRKFADAIFYDKKAGSLRGWNYNNDTTFVSGNLKSKCVRLAKVLREPGAYSSGHLMTKWDVLTTGWRSKIEADKDLELSPERPFRRRPYHYSLREALLCGKKETNLVPQQDFILIEDDEEAEEDVKRAQVTSLKTNRLDSGTKDTAEVDIEVEKEESHDGGRMLDEKGKKRPIEVVELGDETEASTYLARKTRRHESLDEMTCTPPKDKAKPTSPMTVL</sequence>
<keyword evidence="3" id="KW-1185">Reference proteome</keyword>
<dbReference type="OrthoDB" id="3538597at2759"/>
<dbReference type="EMBL" id="JABFAI010000317">
    <property type="protein sequence ID" value="KAF4946513.1"/>
    <property type="molecule type" value="Genomic_DNA"/>
</dbReference>
<evidence type="ECO:0000256" key="1">
    <source>
        <dbReference type="SAM" id="MobiDB-lite"/>
    </source>
</evidence>
<feature type="compositionally biased region" description="Basic and acidic residues" evidence="1">
    <location>
        <begin position="873"/>
        <end position="892"/>
    </location>
</feature>
<evidence type="ECO:0000313" key="2">
    <source>
        <dbReference type="EMBL" id="KAF4946513.1"/>
    </source>
</evidence>
<reference evidence="2" key="2">
    <citation type="submission" date="2020-05" db="EMBL/GenBank/DDBJ databases">
        <authorList>
            <person name="Kim H.-S."/>
            <person name="Proctor R.H."/>
            <person name="Brown D.W."/>
        </authorList>
    </citation>
    <scope>NUCLEOTIDE SEQUENCE</scope>
    <source>
        <strain evidence="2">NRRL 45417</strain>
    </source>
</reference>
<name>A0A8H4SVJ8_9HYPO</name>
<protein>
    <submittedName>
        <fullName evidence="2">Uncharacterized protein</fullName>
    </submittedName>
</protein>
<proteinExistence type="predicted"/>
<gene>
    <name evidence="2" type="ORF">FGADI_11151</name>
</gene>